<comment type="function">
    <text evidence="7">F(1)F(0) ATP synthase produces ATP from ADP in the presence of a proton or sodium gradient. F-type ATPases consist of two structural domains, F(1) containing the extramembraneous catalytic core and F(0) containing the membrane proton channel, linked together by a central stalk and a peripheral stalk. During catalysis, ATP synthesis in the catalytic domain of F(1) is coupled via a rotary mechanism of the central stalk subunits to proton translocation.</text>
</comment>
<keyword evidence="4 7" id="KW-0406">Ion transport</keyword>
<evidence type="ECO:0000256" key="7">
    <source>
        <dbReference type="HAMAP-Rule" id="MF_01416"/>
    </source>
</evidence>
<evidence type="ECO:0000256" key="3">
    <source>
        <dbReference type="ARBA" id="ARBA00022781"/>
    </source>
</evidence>
<evidence type="ECO:0000256" key="6">
    <source>
        <dbReference type="ARBA" id="ARBA00023310"/>
    </source>
</evidence>
<comment type="similarity">
    <text evidence="7">Belongs to the ATPase delta chain family.</text>
</comment>
<dbReference type="PANTHER" id="PTHR11910">
    <property type="entry name" value="ATP SYNTHASE DELTA CHAIN"/>
    <property type="match status" value="1"/>
</dbReference>
<evidence type="ECO:0000256" key="5">
    <source>
        <dbReference type="ARBA" id="ARBA00023136"/>
    </source>
</evidence>
<comment type="subcellular location">
    <subcellularLocation>
        <location evidence="7">Cell membrane</location>
        <topology evidence="7">Peripheral membrane protein</topology>
    </subcellularLocation>
    <subcellularLocation>
        <location evidence="1">Membrane</location>
    </subcellularLocation>
</comment>
<dbReference type="NCBIfam" id="NF009967">
    <property type="entry name" value="PRK13430.1"/>
    <property type="match status" value="1"/>
</dbReference>
<dbReference type="Pfam" id="PF00213">
    <property type="entry name" value="OSCP"/>
    <property type="match status" value="1"/>
</dbReference>
<proteinExistence type="inferred from homology"/>
<dbReference type="SUPFAM" id="SSF47928">
    <property type="entry name" value="N-terminal domain of the delta subunit of the F1F0-ATP synthase"/>
    <property type="match status" value="1"/>
</dbReference>
<accession>A0A4Q9KDD0</accession>
<keyword evidence="9" id="KW-1185">Reference proteome</keyword>
<keyword evidence="2 7" id="KW-0813">Transport</keyword>
<keyword evidence="7" id="KW-1003">Cell membrane</keyword>
<dbReference type="PRINTS" id="PR00125">
    <property type="entry name" value="ATPASEDELTA"/>
</dbReference>
<organism evidence="8 9">
    <name type="scientific">Propioniciclava sinopodophylli</name>
    <dbReference type="NCBI Taxonomy" id="1837344"/>
    <lineage>
        <taxon>Bacteria</taxon>
        <taxon>Bacillati</taxon>
        <taxon>Actinomycetota</taxon>
        <taxon>Actinomycetes</taxon>
        <taxon>Propionibacteriales</taxon>
        <taxon>Propionibacteriaceae</taxon>
        <taxon>Propioniciclava</taxon>
    </lineage>
</organism>
<evidence type="ECO:0000313" key="9">
    <source>
        <dbReference type="Proteomes" id="UP000292373"/>
    </source>
</evidence>
<name>A0A4Q9KDD0_9ACTN</name>
<dbReference type="Proteomes" id="UP000292373">
    <property type="component" value="Unassembled WGS sequence"/>
</dbReference>
<dbReference type="RefSeq" id="WP_131168040.1">
    <property type="nucleotide sequence ID" value="NZ_SDMQ01000007.1"/>
</dbReference>
<dbReference type="GO" id="GO:0045259">
    <property type="term" value="C:proton-transporting ATP synthase complex"/>
    <property type="evidence" value="ECO:0007669"/>
    <property type="project" value="UniProtKB-KW"/>
</dbReference>
<dbReference type="InterPro" id="IPR000711">
    <property type="entry name" value="ATPase_OSCP/dsu"/>
</dbReference>
<dbReference type="HAMAP" id="MF_01416">
    <property type="entry name" value="ATP_synth_delta_bact"/>
    <property type="match status" value="1"/>
</dbReference>
<keyword evidence="6 7" id="KW-0066">ATP synthesis</keyword>
<comment type="function">
    <text evidence="7">This protein is part of the stalk that links CF(0) to CF(1). It either transmits conformational changes from CF(0) to CF(1) or is implicated in proton conduction.</text>
</comment>
<dbReference type="GO" id="GO:0046933">
    <property type="term" value="F:proton-transporting ATP synthase activity, rotational mechanism"/>
    <property type="evidence" value="ECO:0007669"/>
    <property type="project" value="UniProtKB-UniRule"/>
</dbReference>
<keyword evidence="5 7" id="KW-0472">Membrane</keyword>
<dbReference type="OrthoDB" id="5242917at2"/>
<protein>
    <recommendedName>
        <fullName evidence="7">ATP synthase subunit delta</fullName>
    </recommendedName>
    <alternativeName>
        <fullName evidence="7">ATP synthase F(1) sector subunit delta</fullName>
    </alternativeName>
    <alternativeName>
        <fullName evidence="7">F-type ATPase subunit delta</fullName>
        <shortName evidence="7">F-ATPase subunit delta</shortName>
    </alternativeName>
</protein>
<keyword evidence="7" id="KW-0139">CF(1)</keyword>
<dbReference type="GO" id="GO:0005886">
    <property type="term" value="C:plasma membrane"/>
    <property type="evidence" value="ECO:0007669"/>
    <property type="project" value="UniProtKB-SubCell"/>
</dbReference>
<dbReference type="EMBL" id="SDMQ01000007">
    <property type="protein sequence ID" value="TBT84616.1"/>
    <property type="molecule type" value="Genomic_DNA"/>
</dbReference>
<evidence type="ECO:0000313" key="8">
    <source>
        <dbReference type="EMBL" id="TBT84616.1"/>
    </source>
</evidence>
<reference evidence="8 9" key="1">
    <citation type="submission" date="2019-01" db="EMBL/GenBank/DDBJ databases">
        <title>Lactibacter flavus gen. nov., sp. nov., a novel bacterium of the family Propionibacteriaceae isolated from raw milk and dairy products.</title>
        <authorList>
            <person name="Huptas C."/>
            <person name="Wenning M."/>
            <person name="Breitenwieser F."/>
            <person name="Doll E."/>
            <person name="Von Neubeck M."/>
            <person name="Busse H.-J."/>
            <person name="Scherer S."/>
        </authorList>
    </citation>
    <scope>NUCLEOTIDE SEQUENCE [LARGE SCALE GENOMIC DNA]</scope>
    <source>
        <strain evidence="8 9">KCTC 33808</strain>
    </source>
</reference>
<dbReference type="Gene3D" id="1.10.520.20">
    <property type="entry name" value="N-terminal domain of the delta subunit of the F1F0-ATP synthase"/>
    <property type="match status" value="1"/>
</dbReference>
<keyword evidence="3 7" id="KW-0375">Hydrogen ion transport</keyword>
<evidence type="ECO:0000256" key="4">
    <source>
        <dbReference type="ARBA" id="ARBA00023065"/>
    </source>
</evidence>
<gene>
    <name evidence="7" type="primary">atpH</name>
    <name evidence="8" type="ORF">ET989_08080</name>
</gene>
<dbReference type="AlphaFoldDB" id="A0A4Q9KDD0"/>
<comment type="caution">
    <text evidence="8">The sequence shown here is derived from an EMBL/GenBank/DDBJ whole genome shotgun (WGS) entry which is preliminary data.</text>
</comment>
<dbReference type="NCBIfam" id="TIGR01145">
    <property type="entry name" value="ATP_synt_delta"/>
    <property type="match status" value="1"/>
</dbReference>
<evidence type="ECO:0000256" key="1">
    <source>
        <dbReference type="ARBA" id="ARBA00004370"/>
    </source>
</evidence>
<evidence type="ECO:0000256" key="2">
    <source>
        <dbReference type="ARBA" id="ARBA00022448"/>
    </source>
</evidence>
<dbReference type="InterPro" id="IPR026015">
    <property type="entry name" value="ATP_synth_OSCP/delta_N_sf"/>
</dbReference>
<sequence length="264" mass="28398">MSAAAESRLKALDAVLDAQPASEVLADELFAVVEALGAQPTLRRALTDPSTPDAVRSQLTQSLFGDRVSGATVAVLSEAARVRWGTAGSFITALERQGVRALLRVAQEAGQLDELEDQLFKVERLVDANPELRRTLGDRRTPIEARQALLGDLIEGRVLPTVASLARRAVAARKRTFDLTVEDYLKSAAELRERAVATVTVARPLTEEQQARIKAALSRQTGRDVNLRVVLDPGVIGGVHVTLGDEVIEGTVAGRLTDAQRKLA</sequence>